<name>A0A2P2PWV6_RHIMU</name>
<protein>
    <submittedName>
        <fullName evidence="1">Uncharacterized protein</fullName>
    </submittedName>
</protein>
<accession>A0A2P2PWV6</accession>
<dbReference type="EMBL" id="GGEC01078734">
    <property type="protein sequence ID" value="MBX59218.1"/>
    <property type="molecule type" value="Transcribed_RNA"/>
</dbReference>
<dbReference type="AlphaFoldDB" id="A0A2P2PWV6"/>
<proteinExistence type="predicted"/>
<reference evidence="1" key="1">
    <citation type="submission" date="2018-02" db="EMBL/GenBank/DDBJ databases">
        <title>Rhizophora mucronata_Transcriptome.</title>
        <authorList>
            <person name="Meera S.P."/>
            <person name="Sreeshan A."/>
            <person name="Augustine A."/>
        </authorList>
    </citation>
    <scope>NUCLEOTIDE SEQUENCE</scope>
    <source>
        <tissue evidence="1">Leaf</tissue>
    </source>
</reference>
<organism evidence="1">
    <name type="scientific">Rhizophora mucronata</name>
    <name type="common">Asiatic mangrove</name>
    <dbReference type="NCBI Taxonomy" id="61149"/>
    <lineage>
        <taxon>Eukaryota</taxon>
        <taxon>Viridiplantae</taxon>
        <taxon>Streptophyta</taxon>
        <taxon>Embryophyta</taxon>
        <taxon>Tracheophyta</taxon>
        <taxon>Spermatophyta</taxon>
        <taxon>Magnoliopsida</taxon>
        <taxon>eudicotyledons</taxon>
        <taxon>Gunneridae</taxon>
        <taxon>Pentapetalae</taxon>
        <taxon>rosids</taxon>
        <taxon>fabids</taxon>
        <taxon>Malpighiales</taxon>
        <taxon>Rhizophoraceae</taxon>
        <taxon>Rhizophora</taxon>
    </lineage>
</organism>
<evidence type="ECO:0000313" key="1">
    <source>
        <dbReference type="EMBL" id="MBX59218.1"/>
    </source>
</evidence>
<sequence length="28" mass="3329">MDTFFNEHYMLKYLPKKADHLGQTLSLS</sequence>